<keyword evidence="2" id="KW-1185">Reference proteome</keyword>
<dbReference type="AlphaFoldDB" id="A0A845I1H4"/>
<evidence type="ECO:0000313" key="2">
    <source>
        <dbReference type="Proteomes" id="UP000444316"/>
    </source>
</evidence>
<reference evidence="1" key="1">
    <citation type="submission" date="2019-12" db="EMBL/GenBank/DDBJ databases">
        <title>Novel species isolated from a subtropical stream in China.</title>
        <authorList>
            <person name="Lu H."/>
        </authorList>
    </citation>
    <scope>NUCLEOTIDE SEQUENCE [LARGE SCALE GENOMIC DNA]</scope>
    <source>
        <strain evidence="1">FT93W</strain>
    </source>
</reference>
<dbReference type="RefSeq" id="WP_161035465.1">
    <property type="nucleotide sequence ID" value="NZ_WWCL01000002.1"/>
</dbReference>
<comment type="caution">
    <text evidence="1">The sequence shown here is derived from an EMBL/GenBank/DDBJ whole genome shotgun (WGS) entry which is preliminary data.</text>
</comment>
<dbReference type="Proteomes" id="UP000444316">
    <property type="component" value="Unassembled WGS sequence"/>
</dbReference>
<proteinExistence type="predicted"/>
<protein>
    <submittedName>
        <fullName evidence="1">Uncharacterized protein</fullName>
    </submittedName>
</protein>
<dbReference type="EMBL" id="WWCL01000002">
    <property type="protein sequence ID" value="MYN45927.1"/>
    <property type="molecule type" value="Genomic_DNA"/>
</dbReference>
<evidence type="ECO:0000313" key="1">
    <source>
        <dbReference type="EMBL" id="MYN45927.1"/>
    </source>
</evidence>
<name>A0A845I1H4_9BURK</name>
<gene>
    <name evidence="1" type="ORF">GTP23_12800</name>
</gene>
<organism evidence="1 2">
    <name type="scientific">Duganella fentianensis</name>
    <dbReference type="NCBI Taxonomy" id="2692177"/>
    <lineage>
        <taxon>Bacteria</taxon>
        <taxon>Pseudomonadati</taxon>
        <taxon>Pseudomonadota</taxon>
        <taxon>Betaproteobacteria</taxon>
        <taxon>Burkholderiales</taxon>
        <taxon>Oxalobacteraceae</taxon>
        <taxon>Telluria group</taxon>
        <taxon>Duganella</taxon>
    </lineage>
</organism>
<sequence>MIALNAEPIIKARMQGLKPSEMIVISLVGSPGMGNHVVHARTDTAYDWRWVRGLDICLCIGLKNDWAPLLKEIALNRPEHLSVWNVPEKWGAKVYLIPTAEDIARPIHQWGYELDFLPWMDFQNKEFFNWN</sequence>
<accession>A0A845I1H4</accession>